<sequence>MYTLLIVDDEVYIANKVKASVDWDQLGISKVFVAYNIRQAKEIFESHSIDVMICDIEMPQGNGLELLTWAREKYLKTESIFLTCHADFEYSKQALRLGSLDYLLKPVPENELKEVVQKAIYKIKTERPLVMERFWLDLLQQSIPSHPEAIKKALFEKSIPLSETASILPILIGVQHWEKKLSVREEHIMEYALRKTAEELILQQGNKGQIIQVKTGLILVILELERESVPTEEKLKELCEAFIEASHQYFYCQVSCYIGELTRIPNMLAMYDQLMYLHLNNVSLSKQVIASREQSVKTQDIPWPQMNIWAEMMKQGDKKKLHAEITSTLHSWKQIEGLDAQSLRQFYQSFLQMLLYTLQQNGLKSDQLFKDQLSPDRALIATRSVNDLQSWVQDVLEITFIQQNEGESESLVDRIKHYITSHIDQPLSRQYIADYIGLSPDYLVKLFKKETAISISDYITQERIRISKELLAHSDLPVSSIAQAVGYSNFAYFSTTFKKEVSMTPQDYRRTSR</sequence>
<feature type="domain" description="HTH araC/xylS-type" evidence="9">
    <location>
        <begin position="413"/>
        <end position="511"/>
    </location>
</feature>
<dbReference type="EMBL" id="RXHU01000011">
    <property type="protein sequence ID" value="RTE11266.1"/>
    <property type="molecule type" value="Genomic_DNA"/>
</dbReference>
<dbReference type="Gene3D" id="1.10.10.60">
    <property type="entry name" value="Homeodomain-like"/>
    <property type="match status" value="2"/>
</dbReference>
<dbReference type="AlphaFoldDB" id="A0A3S0AS11"/>
<evidence type="ECO:0000256" key="3">
    <source>
        <dbReference type="ARBA" id="ARBA00022553"/>
    </source>
</evidence>
<dbReference type="SMART" id="SM00448">
    <property type="entry name" value="REC"/>
    <property type="match status" value="1"/>
</dbReference>
<keyword evidence="3 8" id="KW-0597">Phosphoprotein</keyword>
<dbReference type="CDD" id="cd17536">
    <property type="entry name" value="REC_YesN-like"/>
    <property type="match status" value="1"/>
</dbReference>
<evidence type="ECO:0000256" key="2">
    <source>
        <dbReference type="ARBA" id="ARBA00022490"/>
    </source>
</evidence>
<keyword evidence="12" id="KW-1185">Reference proteome</keyword>
<evidence type="ECO:0000256" key="7">
    <source>
        <dbReference type="ARBA" id="ARBA00023163"/>
    </source>
</evidence>
<comment type="subcellular location">
    <subcellularLocation>
        <location evidence="1">Cytoplasm</location>
    </subcellularLocation>
</comment>
<evidence type="ECO:0000256" key="6">
    <source>
        <dbReference type="ARBA" id="ARBA00023125"/>
    </source>
</evidence>
<organism evidence="11 12">
    <name type="scientific">Paenibacillus whitsoniae</name>
    <dbReference type="NCBI Taxonomy" id="2496558"/>
    <lineage>
        <taxon>Bacteria</taxon>
        <taxon>Bacillati</taxon>
        <taxon>Bacillota</taxon>
        <taxon>Bacilli</taxon>
        <taxon>Bacillales</taxon>
        <taxon>Paenibacillaceae</taxon>
        <taxon>Paenibacillus</taxon>
    </lineage>
</organism>
<evidence type="ECO:0000256" key="5">
    <source>
        <dbReference type="ARBA" id="ARBA00023015"/>
    </source>
</evidence>
<dbReference type="InterPro" id="IPR018060">
    <property type="entry name" value="HTH_AraC"/>
</dbReference>
<dbReference type="Pfam" id="PF00072">
    <property type="entry name" value="Response_reg"/>
    <property type="match status" value="1"/>
</dbReference>
<keyword evidence="5" id="KW-0805">Transcription regulation</keyword>
<dbReference type="GO" id="GO:0043565">
    <property type="term" value="F:sequence-specific DNA binding"/>
    <property type="evidence" value="ECO:0007669"/>
    <property type="project" value="InterPro"/>
</dbReference>
<dbReference type="OrthoDB" id="1974963at2"/>
<dbReference type="SUPFAM" id="SSF46689">
    <property type="entry name" value="Homeodomain-like"/>
    <property type="match status" value="2"/>
</dbReference>
<dbReference type="GO" id="GO:0000160">
    <property type="term" value="P:phosphorelay signal transduction system"/>
    <property type="evidence" value="ECO:0007669"/>
    <property type="project" value="UniProtKB-KW"/>
</dbReference>
<gene>
    <name evidence="11" type="ORF">EJQ19_03000</name>
</gene>
<keyword evidence="7" id="KW-0804">Transcription</keyword>
<comment type="caution">
    <text evidence="11">The sequence shown here is derived from an EMBL/GenBank/DDBJ whole genome shotgun (WGS) entry which is preliminary data.</text>
</comment>
<evidence type="ECO:0000259" key="9">
    <source>
        <dbReference type="PROSITE" id="PS01124"/>
    </source>
</evidence>
<evidence type="ECO:0000313" key="12">
    <source>
        <dbReference type="Proteomes" id="UP000276128"/>
    </source>
</evidence>
<protein>
    <submittedName>
        <fullName evidence="11">Response regulator</fullName>
    </submittedName>
</protein>
<evidence type="ECO:0000256" key="1">
    <source>
        <dbReference type="ARBA" id="ARBA00004496"/>
    </source>
</evidence>
<dbReference type="PROSITE" id="PS50110">
    <property type="entry name" value="RESPONSE_REGULATORY"/>
    <property type="match status" value="1"/>
</dbReference>
<dbReference type="Pfam" id="PF12833">
    <property type="entry name" value="HTH_18"/>
    <property type="match status" value="1"/>
</dbReference>
<dbReference type="InterPro" id="IPR001789">
    <property type="entry name" value="Sig_transdc_resp-reg_receiver"/>
</dbReference>
<evidence type="ECO:0000256" key="8">
    <source>
        <dbReference type="PROSITE-ProRule" id="PRU00169"/>
    </source>
</evidence>
<evidence type="ECO:0000256" key="4">
    <source>
        <dbReference type="ARBA" id="ARBA00023012"/>
    </source>
</evidence>
<dbReference type="InterPro" id="IPR020449">
    <property type="entry name" value="Tscrpt_reg_AraC-type_HTH"/>
</dbReference>
<dbReference type="PRINTS" id="PR00032">
    <property type="entry name" value="HTHARAC"/>
</dbReference>
<dbReference type="GO" id="GO:0003700">
    <property type="term" value="F:DNA-binding transcription factor activity"/>
    <property type="evidence" value="ECO:0007669"/>
    <property type="project" value="InterPro"/>
</dbReference>
<dbReference type="InterPro" id="IPR011006">
    <property type="entry name" value="CheY-like_superfamily"/>
</dbReference>
<feature type="modified residue" description="4-aspartylphosphate" evidence="8">
    <location>
        <position position="55"/>
    </location>
</feature>
<feature type="domain" description="Response regulatory" evidence="10">
    <location>
        <begin position="3"/>
        <end position="120"/>
    </location>
</feature>
<dbReference type="PANTHER" id="PTHR42713:SF3">
    <property type="entry name" value="TRANSCRIPTIONAL REGULATORY PROTEIN HPTR"/>
    <property type="match status" value="1"/>
</dbReference>
<dbReference type="SMART" id="SM00342">
    <property type="entry name" value="HTH_ARAC"/>
    <property type="match status" value="1"/>
</dbReference>
<dbReference type="InterPro" id="IPR051552">
    <property type="entry name" value="HptR"/>
</dbReference>
<dbReference type="Proteomes" id="UP000276128">
    <property type="component" value="Unassembled WGS sequence"/>
</dbReference>
<evidence type="ECO:0000313" key="11">
    <source>
        <dbReference type="EMBL" id="RTE11266.1"/>
    </source>
</evidence>
<evidence type="ECO:0000259" key="10">
    <source>
        <dbReference type="PROSITE" id="PS50110"/>
    </source>
</evidence>
<dbReference type="InterPro" id="IPR018062">
    <property type="entry name" value="HTH_AraC-typ_CS"/>
</dbReference>
<proteinExistence type="predicted"/>
<dbReference type="InterPro" id="IPR009057">
    <property type="entry name" value="Homeodomain-like_sf"/>
</dbReference>
<keyword evidence="4" id="KW-0902">Two-component regulatory system</keyword>
<reference evidence="11 12" key="1">
    <citation type="submission" date="2018-12" db="EMBL/GenBank/DDBJ databases">
        <title>Bacillus ochoae sp. nov., Paenibacillus whitsoniae sp. nov., Paenibacillus spiritus sp. nov. Isolated from the Mars Exploration Rover during spacecraft assembly.</title>
        <authorList>
            <person name="Seuylemezian A."/>
            <person name="Vaishampayan P."/>
        </authorList>
    </citation>
    <scope>NUCLEOTIDE SEQUENCE [LARGE SCALE GENOMIC DNA]</scope>
    <source>
        <strain evidence="11 12">MER 54</strain>
    </source>
</reference>
<accession>A0A3S0AS11</accession>
<dbReference type="SUPFAM" id="SSF52172">
    <property type="entry name" value="CheY-like"/>
    <property type="match status" value="1"/>
</dbReference>
<dbReference type="PROSITE" id="PS00041">
    <property type="entry name" value="HTH_ARAC_FAMILY_1"/>
    <property type="match status" value="1"/>
</dbReference>
<dbReference type="PANTHER" id="PTHR42713">
    <property type="entry name" value="HISTIDINE KINASE-RELATED"/>
    <property type="match status" value="1"/>
</dbReference>
<keyword evidence="6" id="KW-0238">DNA-binding</keyword>
<dbReference type="Gene3D" id="3.40.50.2300">
    <property type="match status" value="1"/>
</dbReference>
<dbReference type="PROSITE" id="PS01124">
    <property type="entry name" value="HTH_ARAC_FAMILY_2"/>
    <property type="match status" value="1"/>
</dbReference>
<dbReference type="GO" id="GO:0005737">
    <property type="term" value="C:cytoplasm"/>
    <property type="evidence" value="ECO:0007669"/>
    <property type="project" value="UniProtKB-SubCell"/>
</dbReference>
<keyword evidence="2" id="KW-0963">Cytoplasm</keyword>
<name>A0A3S0AS11_9BACL</name>
<dbReference type="RefSeq" id="WP_126139716.1">
    <property type="nucleotide sequence ID" value="NZ_RXHU01000011.1"/>
</dbReference>